<organism evidence="1 2">
    <name type="scientific">Dentiscutata heterogama</name>
    <dbReference type="NCBI Taxonomy" id="1316150"/>
    <lineage>
        <taxon>Eukaryota</taxon>
        <taxon>Fungi</taxon>
        <taxon>Fungi incertae sedis</taxon>
        <taxon>Mucoromycota</taxon>
        <taxon>Glomeromycotina</taxon>
        <taxon>Glomeromycetes</taxon>
        <taxon>Diversisporales</taxon>
        <taxon>Gigasporaceae</taxon>
        <taxon>Dentiscutata</taxon>
    </lineage>
</organism>
<comment type="caution">
    <text evidence="1">The sequence shown here is derived from an EMBL/GenBank/DDBJ whole genome shotgun (WGS) entry which is preliminary data.</text>
</comment>
<evidence type="ECO:0000313" key="1">
    <source>
        <dbReference type="EMBL" id="CAG8756964.1"/>
    </source>
</evidence>
<gene>
    <name evidence="1" type="ORF">DHETER_LOCUS15018</name>
</gene>
<proteinExistence type="predicted"/>
<protein>
    <submittedName>
        <fullName evidence="1">14329_t:CDS:1</fullName>
    </submittedName>
</protein>
<sequence>KMPIRLQNGEQGLLAKGELGEAVKDLPLYDVNTITDQRLLS</sequence>
<reference evidence="1" key="1">
    <citation type="submission" date="2021-06" db="EMBL/GenBank/DDBJ databases">
        <authorList>
            <person name="Kallberg Y."/>
            <person name="Tangrot J."/>
            <person name="Rosling A."/>
        </authorList>
    </citation>
    <scope>NUCLEOTIDE SEQUENCE</scope>
    <source>
        <strain evidence="1">IL203A</strain>
    </source>
</reference>
<feature type="non-terminal residue" evidence="1">
    <location>
        <position position="41"/>
    </location>
</feature>
<keyword evidence="2" id="KW-1185">Reference proteome</keyword>
<evidence type="ECO:0000313" key="2">
    <source>
        <dbReference type="Proteomes" id="UP000789702"/>
    </source>
</evidence>
<name>A0ACA9QPX4_9GLOM</name>
<accession>A0ACA9QPX4</accession>
<dbReference type="Proteomes" id="UP000789702">
    <property type="component" value="Unassembled WGS sequence"/>
</dbReference>
<dbReference type="EMBL" id="CAJVPU010049178">
    <property type="protein sequence ID" value="CAG8756964.1"/>
    <property type="molecule type" value="Genomic_DNA"/>
</dbReference>
<feature type="non-terminal residue" evidence="1">
    <location>
        <position position="1"/>
    </location>
</feature>